<accession>A0AAE9QV11</accession>
<dbReference type="Proteomes" id="UP000339049">
    <property type="component" value="Unassembled WGS sequence"/>
</dbReference>
<sequence>MNNHFLQNPNLSSSAKGVLAVILSNKDDWRIYPDEIAKRSKDGLVSHRSAFEELEKQGYIRTIKRSLGRGKGIQHYRFAQDIPITDEYFGYILEKFEKELSTKNVDNPNGGILQG</sequence>
<dbReference type="AlphaFoldDB" id="A0AAE9QV11"/>
<name>A0AAE9QV11_STREQ</name>
<proteinExistence type="predicted"/>
<dbReference type="RefSeq" id="WP_065359272.1">
    <property type="nucleotide sequence ID" value="NZ_CABEIY010000008.1"/>
</dbReference>
<evidence type="ECO:0000313" key="1">
    <source>
        <dbReference type="EMBL" id="VTT27491.1"/>
    </source>
</evidence>
<evidence type="ECO:0000313" key="2">
    <source>
        <dbReference type="Proteomes" id="UP000339049"/>
    </source>
</evidence>
<organism evidence="1 2">
    <name type="scientific">Streptococcus dysgalactiae subsp. equisimilis</name>
    <name type="common">Streptococcus equisimilis</name>
    <dbReference type="NCBI Taxonomy" id="119602"/>
    <lineage>
        <taxon>Bacteria</taxon>
        <taxon>Bacillati</taxon>
        <taxon>Bacillota</taxon>
        <taxon>Bacilli</taxon>
        <taxon>Lactobacillales</taxon>
        <taxon>Streptococcaceae</taxon>
        <taxon>Streptococcus</taxon>
    </lineage>
</organism>
<dbReference type="EMBL" id="CABEIY010000008">
    <property type="protein sequence ID" value="VTT27491.1"/>
    <property type="molecule type" value="Genomic_DNA"/>
</dbReference>
<gene>
    <name evidence="1" type="ORF">NCTC11557_02450</name>
</gene>
<protein>
    <submittedName>
        <fullName evidence="1">Phage replication protein</fullName>
    </submittedName>
</protein>
<reference evidence="1 2" key="1">
    <citation type="submission" date="2019-05" db="EMBL/GenBank/DDBJ databases">
        <authorList>
            <consortium name="Pathogen Informatics"/>
        </authorList>
    </citation>
    <scope>NUCLEOTIDE SEQUENCE [LARGE SCALE GENOMIC DNA]</scope>
    <source>
        <strain evidence="1 2">NCTC11557</strain>
    </source>
</reference>
<comment type="caution">
    <text evidence="1">The sequence shown here is derived from an EMBL/GenBank/DDBJ whole genome shotgun (WGS) entry which is preliminary data.</text>
</comment>